<dbReference type="AlphaFoldDB" id="A0AAN7ZC62"/>
<evidence type="ECO:0000313" key="3">
    <source>
        <dbReference type="Proteomes" id="UP001305414"/>
    </source>
</evidence>
<organism evidence="2 3">
    <name type="scientific">Xylaria bambusicola</name>
    <dbReference type="NCBI Taxonomy" id="326684"/>
    <lineage>
        <taxon>Eukaryota</taxon>
        <taxon>Fungi</taxon>
        <taxon>Dikarya</taxon>
        <taxon>Ascomycota</taxon>
        <taxon>Pezizomycotina</taxon>
        <taxon>Sordariomycetes</taxon>
        <taxon>Xylariomycetidae</taxon>
        <taxon>Xylariales</taxon>
        <taxon>Xylariaceae</taxon>
        <taxon>Xylaria</taxon>
    </lineage>
</organism>
<evidence type="ECO:0000256" key="1">
    <source>
        <dbReference type="SAM" id="MobiDB-lite"/>
    </source>
</evidence>
<gene>
    <name evidence="2" type="ORF">RRF57_009740</name>
</gene>
<keyword evidence="3" id="KW-1185">Reference proteome</keyword>
<reference evidence="2 3" key="1">
    <citation type="submission" date="2023-10" db="EMBL/GenBank/DDBJ databases">
        <title>Draft genome sequence of Xylaria bambusicola isolate GMP-LS, the root and basal stem rot pathogen of sugarcane in Indonesia.</title>
        <authorList>
            <person name="Selvaraj P."/>
            <person name="Muralishankar V."/>
            <person name="Muruganantham S."/>
            <person name="Sp S."/>
            <person name="Haryani S."/>
            <person name="Lau K.J.X."/>
            <person name="Naqvi N.I."/>
        </authorList>
    </citation>
    <scope>NUCLEOTIDE SEQUENCE [LARGE SCALE GENOMIC DNA]</scope>
    <source>
        <strain evidence="2">GMP-LS</strain>
    </source>
</reference>
<feature type="region of interest" description="Disordered" evidence="1">
    <location>
        <begin position="1"/>
        <end position="22"/>
    </location>
</feature>
<sequence length="64" mass="6858">MSRRGGRRRPGILEGFTDGSGRSTVDGSVALALSKAFNMLLVVNSGDPEFFEAVRAEELDEPST</sequence>
<feature type="compositionally biased region" description="Basic residues" evidence="1">
    <location>
        <begin position="1"/>
        <end position="10"/>
    </location>
</feature>
<accession>A0AAN7ZC62</accession>
<evidence type="ECO:0000313" key="2">
    <source>
        <dbReference type="EMBL" id="KAK5634026.1"/>
    </source>
</evidence>
<comment type="caution">
    <text evidence="2">The sequence shown here is derived from an EMBL/GenBank/DDBJ whole genome shotgun (WGS) entry which is preliminary data.</text>
</comment>
<protein>
    <submittedName>
        <fullName evidence="2">Uncharacterized protein</fullName>
    </submittedName>
</protein>
<proteinExistence type="predicted"/>
<dbReference type="Proteomes" id="UP001305414">
    <property type="component" value="Unassembled WGS sequence"/>
</dbReference>
<name>A0AAN7ZC62_9PEZI</name>
<dbReference type="EMBL" id="JAWHQM010000037">
    <property type="protein sequence ID" value="KAK5634026.1"/>
    <property type="molecule type" value="Genomic_DNA"/>
</dbReference>